<sequence length="351" mass="40257">MSSLKHPTFDIEDAFSSNSPNYTPASPDYSSASSGNTPSESLNNSYGLVPIASPTLSLFYDDPYMKVLHAYDAIIPPQVPIPSPIIVPPSPMLSPIFNPQEFFVLEELLAPKEQVSYLTSSSTDLSNPSRKQASQAANMANTNNTNRNPEPKETPTARKCTYKEFICWQHFYFNGKEGSVGLIHWFEQTGLVFSRSNYTKDYKVKFAIVLCPNMVPKAKKLMEVFIWGLLRSIEGNVTALKPQTLEEAINITQRLIDQVTKHNFMQGINDHKRKFDDRRNTDNNNYLNDHDNENHYHNRNNNNYQNNCDNNYNNRYNDHHQQQNRRQEAIISYTVYPTKNSWYAGNPPLCR</sequence>
<evidence type="ECO:0008006" key="3">
    <source>
        <dbReference type="Google" id="ProtNLM"/>
    </source>
</evidence>
<organism evidence="2">
    <name type="scientific">Tanacetum cinerariifolium</name>
    <name type="common">Dalmatian daisy</name>
    <name type="synonym">Chrysanthemum cinerariifolium</name>
    <dbReference type="NCBI Taxonomy" id="118510"/>
    <lineage>
        <taxon>Eukaryota</taxon>
        <taxon>Viridiplantae</taxon>
        <taxon>Streptophyta</taxon>
        <taxon>Embryophyta</taxon>
        <taxon>Tracheophyta</taxon>
        <taxon>Spermatophyta</taxon>
        <taxon>Magnoliopsida</taxon>
        <taxon>eudicotyledons</taxon>
        <taxon>Gunneridae</taxon>
        <taxon>Pentapetalae</taxon>
        <taxon>asterids</taxon>
        <taxon>campanulids</taxon>
        <taxon>Asterales</taxon>
        <taxon>Asteraceae</taxon>
        <taxon>Asteroideae</taxon>
        <taxon>Anthemideae</taxon>
        <taxon>Anthemidinae</taxon>
        <taxon>Tanacetum</taxon>
    </lineage>
</organism>
<evidence type="ECO:0000256" key="1">
    <source>
        <dbReference type="SAM" id="MobiDB-lite"/>
    </source>
</evidence>
<feature type="region of interest" description="Disordered" evidence="1">
    <location>
        <begin position="274"/>
        <end position="314"/>
    </location>
</feature>
<evidence type="ECO:0000313" key="2">
    <source>
        <dbReference type="EMBL" id="GEZ25107.1"/>
    </source>
</evidence>
<feature type="compositionally biased region" description="Low complexity" evidence="1">
    <location>
        <begin position="299"/>
        <end position="314"/>
    </location>
</feature>
<proteinExistence type="predicted"/>
<comment type="caution">
    <text evidence="2">The sequence shown here is derived from an EMBL/GenBank/DDBJ whole genome shotgun (WGS) entry which is preliminary data.</text>
</comment>
<protein>
    <recommendedName>
        <fullName evidence="3">Reverse transcriptase domain-containing protein</fullName>
    </recommendedName>
</protein>
<feature type="compositionally biased region" description="Polar residues" evidence="1">
    <location>
        <begin position="120"/>
        <end position="135"/>
    </location>
</feature>
<name>A0A699IDW3_TANCI</name>
<feature type="compositionally biased region" description="Low complexity" evidence="1">
    <location>
        <begin position="136"/>
        <end position="148"/>
    </location>
</feature>
<gene>
    <name evidence="2" type="ORF">Tci_497080</name>
</gene>
<feature type="region of interest" description="Disordered" evidence="1">
    <location>
        <begin position="15"/>
        <end position="40"/>
    </location>
</feature>
<feature type="region of interest" description="Disordered" evidence="1">
    <location>
        <begin position="120"/>
        <end position="156"/>
    </location>
</feature>
<accession>A0A699IDW3</accession>
<dbReference type="AlphaFoldDB" id="A0A699IDW3"/>
<reference evidence="2" key="1">
    <citation type="journal article" date="2019" name="Sci. Rep.">
        <title>Draft genome of Tanacetum cinerariifolium, the natural source of mosquito coil.</title>
        <authorList>
            <person name="Yamashiro T."/>
            <person name="Shiraishi A."/>
            <person name="Satake H."/>
            <person name="Nakayama K."/>
        </authorList>
    </citation>
    <scope>NUCLEOTIDE SEQUENCE</scope>
</reference>
<dbReference type="EMBL" id="BKCJ010257202">
    <property type="protein sequence ID" value="GEZ25107.1"/>
    <property type="molecule type" value="Genomic_DNA"/>
</dbReference>